<protein>
    <submittedName>
        <fullName evidence="1">NAD(P)-binding protein</fullName>
    </submittedName>
</protein>
<dbReference type="InterPro" id="IPR036291">
    <property type="entry name" value="NAD(P)-bd_dom_sf"/>
</dbReference>
<reference evidence="1" key="1">
    <citation type="journal article" date="2020" name="Stud. Mycol.">
        <title>101 Dothideomycetes genomes: a test case for predicting lifestyles and emergence of pathogens.</title>
        <authorList>
            <person name="Haridas S."/>
            <person name="Albert R."/>
            <person name="Binder M."/>
            <person name="Bloem J."/>
            <person name="Labutti K."/>
            <person name="Salamov A."/>
            <person name="Andreopoulos B."/>
            <person name="Baker S."/>
            <person name="Barry K."/>
            <person name="Bills G."/>
            <person name="Bluhm B."/>
            <person name="Cannon C."/>
            <person name="Castanera R."/>
            <person name="Culley D."/>
            <person name="Daum C."/>
            <person name="Ezra D."/>
            <person name="Gonzalez J."/>
            <person name="Henrissat B."/>
            <person name="Kuo A."/>
            <person name="Liang C."/>
            <person name="Lipzen A."/>
            <person name="Lutzoni F."/>
            <person name="Magnuson J."/>
            <person name="Mondo S."/>
            <person name="Nolan M."/>
            <person name="Ohm R."/>
            <person name="Pangilinan J."/>
            <person name="Park H.-J."/>
            <person name="Ramirez L."/>
            <person name="Alfaro M."/>
            <person name="Sun H."/>
            <person name="Tritt A."/>
            <person name="Yoshinaga Y."/>
            <person name="Zwiers L.-H."/>
            <person name="Turgeon B."/>
            <person name="Goodwin S."/>
            <person name="Spatafora J."/>
            <person name="Crous P."/>
            <person name="Grigoriev I."/>
        </authorList>
    </citation>
    <scope>NUCLEOTIDE SEQUENCE</scope>
    <source>
        <strain evidence="1">CBS 119925</strain>
    </source>
</reference>
<dbReference type="GO" id="GO:0005737">
    <property type="term" value="C:cytoplasm"/>
    <property type="evidence" value="ECO:0007669"/>
    <property type="project" value="TreeGrafter"/>
</dbReference>
<evidence type="ECO:0000313" key="2">
    <source>
        <dbReference type="Proteomes" id="UP000799440"/>
    </source>
</evidence>
<accession>A0A6A6UZV5</accession>
<dbReference type="Proteomes" id="UP000799440">
    <property type="component" value="Unassembled WGS sequence"/>
</dbReference>
<dbReference type="GO" id="GO:0004029">
    <property type="term" value="F:aldehyde dehydrogenase (NAD+) activity"/>
    <property type="evidence" value="ECO:0007669"/>
    <property type="project" value="TreeGrafter"/>
</dbReference>
<dbReference type="Gene3D" id="3.40.50.720">
    <property type="entry name" value="NAD(P)-binding Rossmann-like Domain"/>
    <property type="match status" value="1"/>
</dbReference>
<dbReference type="EMBL" id="MU006594">
    <property type="protein sequence ID" value="KAF2743802.1"/>
    <property type="molecule type" value="Genomic_DNA"/>
</dbReference>
<dbReference type="InterPro" id="IPR051783">
    <property type="entry name" value="NAD(P)-dependent_oxidoreduct"/>
</dbReference>
<dbReference type="AlphaFoldDB" id="A0A6A6UZV5"/>
<dbReference type="SUPFAM" id="SSF51735">
    <property type="entry name" value="NAD(P)-binding Rossmann-fold domains"/>
    <property type="match status" value="1"/>
</dbReference>
<dbReference type="OrthoDB" id="2130169at2759"/>
<gene>
    <name evidence="1" type="ORF">M011DRAFT_213346</name>
</gene>
<organism evidence="1 2">
    <name type="scientific">Sporormia fimetaria CBS 119925</name>
    <dbReference type="NCBI Taxonomy" id="1340428"/>
    <lineage>
        <taxon>Eukaryota</taxon>
        <taxon>Fungi</taxon>
        <taxon>Dikarya</taxon>
        <taxon>Ascomycota</taxon>
        <taxon>Pezizomycotina</taxon>
        <taxon>Dothideomycetes</taxon>
        <taxon>Pleosporomycetidae</taxon>
        <taxon>Pleosporales</taxon>
        <taxon>Sporormiaceae</taxon>
        <taxon>Sporormia</taxon>
    </lineage>
</organism>
<sequence>MRESFNSKPNKHKLVSSPSTTLIMTRIFLTGAVDYIGGSVFHTIIRRRSDWKVTVLLPGPDLPIRWANTYRSTRLKVVEGHFGSSAVLTQCASDADIVIHCGPPDHVESLKAIIKGLLLRTSRTAPFLIHLSDNLVWDRYSEAGLGTLNNKVWSDVEDAKDIFAQPAFKRCRATEEILFDTINKHGDKVNIAMVFVPAVYGIGLGLGAQGSPSTLALIEECLRLGCAFYYGHGANSRSWVHIKDLVKFFLQLVEAAAFCPSEVDWGKEGIYFASTQEYFQFQIAGAFGSILQAHGLIDNPQPVPVDLFTLDQLVPHFHHIPGAARYIFAMNSRTRPDRAMKRFGYRPQAPTLMETVGDKISFYLRSLGTDPNACLLQQKLWLEKLKQEELKREPLKQVVKQEATQEEDMQQETMW</sequence>
<name>A0A6A6UZV5_9PLEO</name>
<proteinExistence type="predicted"/>
<dbReference type="PANTHER" id="PTHR48079">
    <property type="entry name" value="PROTEIN YEEZ"/>
    <property type="match status" value="1"/>
</dbReference>
<dbReference type="PANTHER" id="PTHR48079:SF6">
    <property type="entry name" value="NAD(P)-BINDING DOMAIN-CONTAINING PROTEIN-RELATED"/>
    <property type="match status" value="1"/>
</dbReference>
<keyword evidence="2" id="KW-1185">Reference proteome</keyword>
<evidence type="ECO:0000313" key="1">
    <source>
        <dbReference type="EMBL" id="KAF2743802.1"/>
    </source>
</evidence>